<name>A0A0W1SVY2_9EURY</name>
<dbReference type="RefSeq" id="WP_058570857.1">
    <property type="nucleotide sequence ID" value="NZ_LOPV01000039.1"/>
</dbReference>
<keyword evidence="1" id="KW-0472">Membrane</keyword>
<organism evidence="3 4">
    <name type="scientific">Haloferax profundi</name>
    <dbReference type="NCBI Taxonomy" id="1544718"/>
    <lineage>
        <taxon>Archaea</taxon>
        <taxon>Methanobacteriati</taxon>
        <taxon>Methanobacteriota</taxon>
        <taxon>Stenosarchaea group</taxon>
        <taxon>Halobacteria</taxon>
        <taxon>Halobacteriales</taxon>
        <taxon>Haloferacaceae</taxon>
        <taxon>Haloferax</taxon>
    </lineage>
</organism>
<comment type="caution">
    <text evidence="3">The sequence shown here is derived from an EMBL/GenBank/DDBJ whole genome shotgun (WGS) entry which is preliminary data.</text>
</comment>
<proteinExistence type="predicted"/>
<keyword evidence="1" id="KW-0812">Transmembrane</keyword>
<dbReference type="OrthoDB" id="293740at2157"/>
<gene>
    <name evidence="3" type="ORF">AUR66_07065</name>
</gene>
<evidence type="ECO:0000313" key="3">
    <source>
        <dbReference type="EMBL" id="KTG30622.1"/>
    </source>
</evidence>
<reference evidence="3 4" key="1">
    <citation type="submission" date="2015-12" db="EMBL/GenBank/DDBJ databases">
        <title>Haloferax profundi sp. nov. isolated from the Discovery deep brine-seawater interface in the Red Sea.</title>
        <authorList>
            <person name="Zhang G."/>
            <person name="Stingl U."/>
            <person name="Rashid M."/>
        </authorList>
    </citation>
    <scope>NUCLEOTIDE SEQUENCE [LARGE SCALE GENOMIC DNA]</scope>
    <source>
        <strain evidence="3 4">SB29</strain>
    </source>
</reference>
<accession>A0A0W1SVY2</accession>
<feature type="domain" description="SHOCT" evidence="2">
    <location>
        <begin position="97"/>
        <end position="123"/>
    </location>
</feature>
<evidence type="ECO:0000259" key="2">
    <source>
        <dbReference type="Pfam" id="PF09851"/>
    </source>
</evidence>
<dbReference type="AlphaFoldDB" id="A0A0W1SVY2"/>
<feature type="transmembrane region" description="Helical" evidence="1">
    <location>
        <begin position="61"/>
        <end position="86"/>
    </location>
</feature>
<dbReference type="EMBL" id="LOPV01000039">
    <property type="protein sequence ID" value="KTG30622.1"/>
    <property type="molecule type" value="Genomic_DNA"/>
</dbReference>
<keyword evidence="4" id="KW-1185">Reference proteome</keyword>
<protein>
    <recommendedName>
        <fullName evidence="2">SHOCT domain-containing protein</fullName>
    </recommendedName>
</protein>
<evidence type="ECO:0000313" key="4">
    <source>
        <dbReference type="Proteomes" id="UP000053157"/>
    </source>
</evidence>
<evidence type="ECO:0000256" key="1">
    <source>
        <dbReference type="SAM" id="Phobius"/>
    </source>
</evidence>
<dbReference type="InterPro" id="IPR018649">
    <property type="entry name" value="SHOCT"/>
</dbReference>
<dbReference type="Proteomes" id="UP000053157">
    <property type="component" value="Unassembled WGS sequence"/>
</dbReference>
<dbReference type="Pfam" id="PF09851">
    <property type="entry name" value="SHOCT"/>
    <property type="match status" value="1"/>
</dbReference>
<sequence>MTTTHSSTRLVGIVLLALTALFVFPALLGMSGVFGMGPMGWGGGWMHDTWMHGGIGGSVPWWMWGMGLFGQLLVLAVLVGGGVLLFRVVSGDNGGDDALEELRRAYARGDIDDDEFDRRQARLEREQGRD</sequence>
<keyword evidence="1" id="KW-1133">Transmembrane helix</keyword>
<feature type="transmembrane region" description="Helical" evidence="1">
    <location>
        <begin position="12"/>
        <end position="41"/>
    </location>
</feature>